<dbReference type="SMART" id="SM00454">
    <property type="entry name" value="SAM"/>
    <property type="match status" value="3"/>
</dbReference>
<feature type="transmembrane region" description="Helical" evidence="7">
    <location>
        <begin position="7"/>
        <end position="30"/>
    </location>
</feature>
<feature type="domain" description="SAM" evidence="8">
    <location>
        <begin position="821"/>
        <end position="852"/>
    </location>
</feature>
<dbReference type="Proteomes" id="UP000221080">
    <property type="component" value="Chromosome 8"/>
</dbReference>
<keyword evidence="7" id="KW-0472">Membrane</keyword>
<dbReference type="KEGG" id="ipu:108268991"/>
<evidence type="ECO:0000313" key="10">
    <source>
        <dbReference type="RefSeq" id="XP_017329937.1"/>
    </source>
</evidence>
<organism evidence="9 10">
    <name type="scientific">Ictalurus punctatus</name>
    <name type="common">Channel catfish</name>
    <name type="synonym">Silurus punctatus</name>
    <dbReference type="NCBI Taxonomy" id="7998"/>
    <lineage>
        <taxon>Eukaryota</taxon>
        <taxon>Metazoa</taxon>
        <taxon>Chordata</taxon>
        <taxon>Craniata</taxon>
        <taxon>Vertebrata</taxon>
        <taxon>Euteleostomi</taxon>
        <taxon>Actinopterygii</taxon>
        <taxon>Neopterygii</taxon>
        <taxon>Teleostei</taxon>
        <taxon>Ostariophysi</taxon>
        <taxon>Siluriformes</taxon>
        <taxon>Ictaluridae</taxon>
        <taxon>Ictalurus</taxon>
    </lineage>
</organism>
<dbReference type="InterPro" id="IPR037617">
    <property type="entry name" value="LIPB1/2_SAM_1"/>
</dbReference>
<dbReference type="Gene3D" id="1.10.150.50">
    <property type="entry name" value="Transcription Factor, Ets-1"/>
    <property type="match status" value="3"/>
</dbReference>
<dbReference type="FunFam" id="1.10.150.50:FF:000007">
    <property type="entry name" value="Liprin-beta-1 isoform 1"/>
    <property type="match status" value="1"/>
</dbReference>
<dbReference type="CTD" id="436635"/>
<keyword evidence="7" id="KW-0812">Transmembrane</keyword>
<feature type="coiled-coil region" evidence="5">
    <location>
        <begin position="100"/>
        <end position="127"/>
    </location>
</feature>
<dbReference type="GO" id="GO:0005829">
    <property type="term" value="C:cytosol"/>
    <property type="evidence" value="ECO:0007669"/>
    <property type="project" value="UniProtKB-ARBA"/>
</dbReference>
<dbReference type="Pfam" id="PF07647">
    <property type="entry name" value="SAM_2"/>
    <property type="match status" value="1"/>
</dbReference>
<dbReference type="CDD" id="cd09566">
    <property type="entry name" value="SAM_liprin-beta1_2_repeat2"/>
    <property type="match status" value="1"/>
</dbReference>
<reference evidence="9" key="1">
    <citation type="journal article" date="2016" name="Nat. Commun.">
        <title>The channel catfish genome sequence provides insights into the evolution of scale formation in teleosts.</title>
        <authorList>
            <person name="Liu Z."/>
            <person name="Liu S."/>
            <person name="Yao J."/>
            <person name="Bao L."/>
            <person name="Zhang J."/>
            <person name="Li Y."/>
            <person name="Jiang C."/>
            <person name="Sun L."/>
            <person name="Wang R."/>
            <person name="Zhang Y."/>
            <person name="Zhou T."/>
            <person name="Zeng Q."/>
            <person name="Fu Q."/>
            <person name="Gao S."/>
            <person name="Li N."/>
            <person name="Koren S."/>
            <person name="Jiang Y."/>
            <person name="Zimin A."/>
            <person name="Xu P."/>
            <person name="Phillippy A.M."/>
            <person name="Geng X."/>
            <person name="Song L."/>
            <person name="Sun F."/>
            <person name="Li C."/>
            <person name="Wang X."/>
            <person name="Chen A."/>
            <person name="Jin Y."/>
            <person name="Yuan Z."/>
            <person name="Yang Y."/>
            <person name="Tan S."/>
            <person name="Peatman E."/>
            <person name="Lu J."/>
            <person name="Qin Z."/>
            <person name="Dunham R."/>
            <person name="Li Z."/>
            <person name="Sonstegard T."/>
            <person name="Feng J."/>
            <person name="Danzmann R.G."/>
            <person name="Schroeder S."/>
            <person name="Scheffler B."/>
            <person name="Duke M.V."/>
            <person name="Ballard L."/>
            <person name="Kucuktas H."/>
            <person name="Kaltenboeck L."/>
            <person name="Liu H."/>
            <person name="Armbruster J."/>
            <person name="Xie Y."/>
            <person name="Kirby M.L."/>
            <person name="Tian Y."/>
            <person name="Flanagan M.E."/>
            <person name="Mu W."/>
            <person name="Waldbieser G.C."/>
        </authorList>
    </citation>
    <scope>NUCLEOTIDE SEQUENCE [LARGE SCALE GENOMIC DNA]</scope>
    <source>
        <strain evidence="9">SDA103</strain>
    </source>
</reference>
<protein>
    <submittedName>
        <fullName evidence="10">Liprin-beta-2b isoform X1</fullName>
    </submittedName>
</protein>
<sequence>MSCDSRILCLFFSGSQAVFLLCVCLIWTSLKEFGCSSEIRIGAVLNFLPPSFSFSLLVSFHIFRPLSSLSFSLPRVLSSLSTVPKDYQVSWVNRQPCSNNETYQERLERLEGDKESLVLQVSVLTEQVEAQGEKIRDLEASLEEHHHKLISTEEMLQQELLNRTSLETQKLDLMDEVSYLKLKLVSMEGNHNHTERDDNQHKAECVVNVISELQAQMRKFQQEISTRIQEQRALEGHPESTARDVHDAHYVLDRSTDADMCSSDSEDCRRQCSSVEDNQALVHQLRALKAKVDDLENEKSQYERKLKATKTEITELQQLLSSKDAEIDCLQNQLLSRGNMNSDGVEREEVFKRKLKDKHLEMQRLKIGMESLLAANDEKDRHIEELTALLSQYRKCKDMMVLSQVCGDRLLCGSSEEDLSGSLRMRALPQKAHSDIVRSSLQMSSSRGTPQILLPSMCLQNEFDSSCRSLQSPMDCHSLHCRQWSTLRMLSSSLEELQSGSKPRHVMGQPVEPILENRLVSDSSKYQTLPGKLSRPEQNGERERRSSPLQLSPDESEESEINLTKSEKTDESTLSDVSPMSSGMDSGQQSPVSPENRKNQKGIRKLWGKIRRTQSGGLPADGVDDLKRGGVRATAGPRLAGMGNRDSGRDMNNTPFSKWSCDQVCVWLEDYGLGQYIHMASQWVSSGQTLLSASAHDFEKELGMKHPLHRKKLQLALHSFTTRQSEKSAELDYIWVTRWLDDIGLPQYKDQFHEGRVDGRMLQYLTVNDLLILKVSSQLHHLSIKCAIHVLYVNKFNPNCLKRRPGDESQMLTSPSEVMQWSNHRVMEWLRSVDLAEYAPNLRGSGVHGGLIILEPRFNSDTLAMLLNIPPQKTLLRRHLNTNFNSLVGDQAQLEKQEYMESQSYTPLSTTAKIRPKKIGFSNFGQFRKKHPDDPSDYICPLESPKALAHLSDSHRPNSGVQERDTERREQVGSLLGSN</sequence>
<keyword evidence="3" id="KW-0677">Repeat</keyword>
<dbReference type="PANTHER" id="PTHR12587">
    <property type="entry name" value="LAR INTERACTING PROTEIN LIP -RELATED PROTEIN"/>
    <property type="match status" value="1"/>
</dbReference>
<accession>A0A2D0RHC8</accession>
<dbReference type="InterPro" id="IPR001660">
    <property type="entry name" value="SAM"/>
</dbReference>
<feature type="region of interest" description="Disordered" evidence="6">
    <location>
        <begin position="942"/>
        <end position="979"/>
    </location>
</feature>
<feature type="domain" description="SAM" evidence="8">
    <location>
        <begin position="659"/>
        <end position="723"/>
    </location>
</feature>
<feature type="compositionally biased region" description="Basic residues" evidence="6">
    <location>
        <begin position="599"/>
        <end position="612"/>
    </location>
</feature>
<feature type="compositionally biased region" description="Basic and acidic residues" evidence="6">
    <location>
        <begin position="534"/>
        <end position="546"/>
    </location>
</feature>
<keyword evidence="7" id="KW-1133">Transmembrane helix</keyword>
<dbReference type="SUPFAM" id="SSF47769">
    <property type="entry name" value="SAM/Pointed domain"/>
    <property type="match status" value="3"/>
</dbReference>
<evidence type="ECO:0000259" key="8">
    <source>
        <dbReference type="PROSITE" id="PS50105"/>
    </source>
</evidence>
<dbReference type="GeneID" id="108268991"/>
<feature type="domain" description="SAM" evidence="8">
    <location>
        <begin position="736"/>
        <end position="794"/>
    </location>
</feature>
<evidence type="ECO:0000256" key="7">
    <source>
        <dbReference type="SAM" id="Phobius"/>
    </source>
</evidence>
<feature type="region of interest" description="Disordered" evidence="6">
    <location>
        <begin position="496"/>
        <end position="649"/>
    </location>
</feature>
<dbReference type="Pfam" id="PF26022">
    <property type="entry name" value="CC_Liprin_beta"/>
    <property type="match status" value="1"/>
</dbReference>
<evidence type="ECO:0000313" key="9">
    <source>
        <dbReference type="Proteomes" id="UP000221080"/>
    </source>
</evidence>
<dbReference type="PANTHER" id="PTHR12587:SF18">
    <property type="entry name" value="LIPRIN-BETA-2"/>
    <property type="match status" value="1"/>
</dbReference>
<keyword evidence="4 5" id="KW-0175">Coiled coil</keyword>
<dbReference type="GO" id="GO:0048786">
    <property type="term" value="C:presynaptic active zone"/>
    <property type="evidence" value="ECO:0007669"/>
    <property type="project" value="TreeGrafter"/>
</dbReference>
<dbReference type="RefSeq" id="XP_017329937.1">
    <property type="nucleotide sequence ID" value="XM_017474448.3"/>
</dbReference>
<evidence type="ECO:0000256" key="5">
    <source>
        <dbReference type="SAM" id="Coils"/>
    </source>
</evidence>
<dbReference type="InterPro" id="IPR037618">
    <property type="entry name" value="LIPB1/2_SAM_2nd"/>
</dbReference>
<dbReference type="Pfam" id="PF00536">
    <property type="entry name" value="SAM_1"/>
    <property type="match status" value="2"/>
</dbReference>
<feature type="compositionally biased region" description="Basic and acidic residues" evidence="6">
    <location>
        <begin position="952"/>
        <end position="971"/>
    </location>
</feature>
<gene>
    <name evidence="10" type="primary">ppfibp2b</name>
</gene>
<evidence type="ECO:0000256" key="2">
    <source>
        <dbReference type="ARBA" id="ARBA00022553"/>
    </source>
</evidence>
<proteinExistence type="inferred from homology"/>
<name>A0A2D0RHC8_ICTPU</name>
<keyword evidence="9" id="KW-1185">Reference proteome</keyword>
<feature type="coiled-coil region" evidence="5">
    <location>
        <begin position="278"/>
        <end position="333"/>
    </location>
</feature>
<reference evidence="10" key="2">
    <citation type="submission" date="2025-08" db="UniProtKB">
        <authorList>
            <consortium name="RefSeq"/>
        </authorList>
    </citation>
    <scope>IDENTIFICATION</scope>
    <source>
        <tissue evidence="10">Blood</tissue>
    </source>
</reference>
<keyword evidence="2" id="KW-0597">Phosphoprotein</keyword>
<dbReference type="CDD" id="cd09563">
    <property type="entry name" value="SAM_liprin-beta1_2_repeat1"/>
    <property type="match status" value="1"/>
</dbReference>
<evidence type="ECO:0000256" key="1">
    <source>
        <dbReference type="ARBA" id="ARBA00007547"/>
    </source>
</evidence>
<dbReference type="OrthoDB" id="6516566at2759"/>
<feature type="coiled-coil region" evidence="5">
    <location>
        <begin position="203"/>
        <end position="230"/>
    </location>
</feature>
<dbReference type="AlphaFoldDB" id="A0A2D0RHC8"/>
<evidence type="ECO:0000256" key="6">
    <source>
        <dbReference type="SAM" id="MobiDB-lite"/>
    </source>
</evidence>
<feature type="compositionally biased region" description="Polar residues" evidence="6">
    <location>
        <begin position="572"/>
        <end position="593"/>
    </location>
</feature>
<evidence type="ECO:0000256" key="4">
    <source>
        <dbReference type="ARBA" id="ARBA00023054"/>
    </source>
</evidence>
<dbReference type="CDD" id="cd09569">
    <property type="entry name" value="SAM_liprin-beta1_2_repeat3"/>
    <property type="match status" value="1"/>
</dbReference>
<comment type="similarity">
    <text evidence="1">Belongs to the liprin family. Liprin-beta subfamily.</text>
</comment>
<dbReference type="InterPro" id="IPR029515">
    <property type="entry name" value="Liprin"/>
</dbReference>
<dbReference type="FunFam" id="1.10.150.50:FF:000005">
    <property type="entry name" value="Liprin-beta-1 isoform 1"/>
    <property type="match status" value="1"/>
</dbReference>
<evidence type="ECO:0000256" key="3">
    <source>
        <dbReference type="ARBA" id="ARBA00022737"/>
    </source>
</evidence>
<dbReference type="InterPro" id="IPR058914">
    <property type="entry name" value="LIPB1/2_CC"/>
</dbReference>
<dbReference type="PROSITE" id="PS50105">
    <property type="entry name" value="SAM_DOMAIN"/>
    <property type="match status" value="3"/>
</dbReference>
<dbReference type="GO" id="GO:0007528">
    <property type="term" value="P:neuromuscular junction development"/>
    <property type="evidence" value="ECO:0007669"/>
    <property type="project" value="TreeGrafter"/>
</dbReference>
<dbReference type="InterPro" id="IPR037619">
    <property type="entry name" value="LIPB1/2_SAM_3rd"/>
</dbReference>
<dbReference type="InterPro" id="IPR013761">
    <property type="entry name" value="SAM/pointed_sf"/>
</dbReference>